<reference evidence="2" key="1">
    <citation type="submission" date="2016-10" db="EMBL/GenBank/DDBJ databases">
        <authorList>
            <person name="Varghese N."/>
            <person name="Submissions S."/>
        </authorList>
    </citation>
    <scope>NUCLEOTIDE SEQUENCE [LARGE SCALE GENOMIC DNA]</scope>
    <source>
        <strain evidence="2">DSM 44234</strain>
    </source>
</reference>
<dbReference type="Proteomes" id="UP000182241">
    <property type="component" value="Unassembled WGS sequence"/>
</dbReference>
<protein>
    <submittedName>
        <fullName evidence="1">Uncharacterized protein</fullName>
    </submittedName>
</protein>
<name>A0A1H4WJJ3_TSUTY</name>
<gene>
    <name evidence="1" type="ORF">SAMN04489793_3566</name>
</gene>
<evidence type="ECO:0000313" key="2">
    <source>
        <dbReference type="Proteomes" id="UP000182241"/>
    </source>
</evidence>
<organism evidence="1 2">
    <name type="scientific">Tsukamurella tyrosinosolvens</name>
    <dbReference type="NCBI Taxonomy" id="57704"/>
    <lineage>
        <taxon>Bacteria</taxon>
        <taxon>Bacillati</taxon>
        <taxon>Actinomycetota</taxon>
        <taxon>Actinomycetes</taxon>
        <taxon>Mycobacteriales</taxon>
        <taxon>Tsukamurellaceae</taxon>
        <taxon>Tsukamurella</taxon>
    </lineage>
</organism>
<dbReference type="EMBL" id="FNSA01000003">
    <property type="protein sequence ID" value="SEC92918.1"/>
    <property type="molecule type" value="Genomic_DNA"/>
</dbReference>
<sequence length="111" mass="11515">MLRAIARHSGRPVRGGIDVDGFLAGALDLLVWEALVTAGAKDRLAPEPHIADARVAAEEFATRVATGRVESDLEGGEVFNLAAAAIIAVGMSTETSMLRAPCVVVRPPALA</sequence>
<accession>A0A1H4WJJ3</accession>
<evidence type="ECO:0000313" key="1">
    <source>
        <dbReference type="EMBL" id="SEC92918.1"/>
    </source>
</evidence>
<proteinExistence type="predicted"/>
<dbReference type="AlphaFoldDB" id="A0A1H4WJJ3"/>
<keyword evidence="2" id="KW-1185">Reference proteome</keyword>